<evidence type="ECO:0000313" key="2">
    <source>
        <dbReference type="EMBL" id="CAK5284249.1"/>
    </source>
</evidence>
<dbReference type="AlphaFoldDB" id="A0AAD2HXV4"/>
<gene>
    <name evidence="2" type="ORF">MYCIT1_LOCUS37361</name>
</gene>
<keyword evidence="3" id="KW-1185">Reference proteome</keyword>
<protein>
    <submittedName>
        <fullName evidence="2">Uncharacterized protein</fullName>
    </submittedName>
</protein>
<name>A0AAD2HXV4_9AGAR</name>
<dbReference type="Proteomes" id="UP001295794">
    <property type="component" value="Unassembled WGS sequence"/>
</dbReference>
<accession>A0AAD2HXV4</accession>
<evidence type="ECO:0000313" key="3">
    <source>
        <dbReference type="Proteomes" id="UP001295794"/>
    </source>
</evidence>
<feature type="non-terminal residue" evidence="2">
    <location>
        <position position="1"/>
    </location>
</feature>
<dbReference type="EMBL" id="CAVNYO010000478">
    <property type="protein sequence ID" value="CAK5284249.1"/>
    <property type="molecule type" value="Genomic_DNA"/>
</dbReference>
<comment type="caution">
    <text evidence="2">The sequence shown here is derived from an EMBL/GenBank/DDBJ whole genome shotgun (WGS) entry which is preliminary data.</text>
</comment>
<proteinExistence type="predicted"/>
<sequence>PKFSSTAMFVASTVARATSPWARVTLHASHHYNSSQYTNPFRKMVLPDGVDIILISELVFTISGSFNKDKVSAEEILASRLTEMIVDYFQSTSMELGISLVSSAYIDIKDGLVKFKIALPQDPCPPLAGVHFSLSRIDLKFAWKAETTECSTVSLISPFSAYLSLPFRMLLDTVLHHFVTWHLVRRYPLIFGLWAQQLSLERPYFDKIFRSISRMIKRSDGLFRRDCKAIIKRIRNEQQANLESAVASLLAYSNQDRDGPEFTSEEAFSLAMELRYRMCLRRPQFKGIGRGSVSNRRTEEVVADNNGSQTPPDLEDDGLWRPPLLRLESSLVNTSSPTPLFDVILNPAGQADSLMDLDAEILDMNSDGYDDSADRLPPTLFENAYLRQNLSFEGHDEPSLDWSFTSETQSAAGPESPDHLIVFPSAIATPLDSPFPCMSRRLTLGSDPCIDFDHCRSVPEPEAGLEAFEDLFDSDLSEGRDAALEHPAGNSIDVVMDSGAPASHEDLEWAEW</sequence>
<organism evidence="2 3">
    <name type="scientific">Mycena citricolor</name>
    <dbReference type="NCBI Taxonomy" id="2018698"/>
    <lineage>
        <taxon>Eukaryota</taxon>
        <taxon>Fungi</taxon>
        <taxon>Dikarya</taxon>
        <taxon>Basidiomycota</taxon>
        <taxon>Agaricomycotina</taxon>
        <taxon>Agaricomycetes</taxon>
        <taxon>Agaricomycetidae</taxon>
        <taxon>Agaricales</taxon>
        <taxon>Marasmiineae</taxon>
        <taxon>Mycenaceae</taxon>
        <taxon>Mycena</taxon>
    </lineage>
</organism>
<evidence type="ECO:0000256" key="1">
    <source>
        <dbReference type="SAM" id="MobiDB-lite"/>
    </source>
</evidence>
<feature type="region of interest" description="Disordered" evidence="1">
    <location>
        <begin position="296"/>
        <end position="319"/>
    </location>
</feature>
<reference evidence="2" key="1">
    <citation type="submission" date="2023-11" db="EMBL/GenBank/DDBJ databases">
        <authorList>
            <person name="De Vega J J."/>
            <person name="De Vega J J."/>
        </authorList>
    </citation>
    <scope>NUCLEOTIDE SEQUENCE</scope>
</reference>